<reference evidence="3 4" key="1">
    <citation type="journal article" date="2016" name="Nat. Commun.">
        <title>Thousands of microbial genomes shed light on interconnected biogeochemical processes in an aquifer system.</title>
        <authorList>
            <person name="Anantharaman K."/>
            <person name="Brown C.T."/>
            <person name="Hug L.A."/>
            <person name="Sharon I."/>
            <person name="Castelle C.J."/>
            <person name="Probst A.J."/>
            <person name="Thomas B.C."/>
            <person name="Singh A."/>
            <person name="Wilkins M.J."/>
            <person name="Karaoz U."/>
            <person name="Brodie E.L."/>
            <person name="Williams K.H."/>
            <person name="Hubbard S.S."/>
            <person name="Banfield J.F."/>
        </authorList>
    </citation>
    <scope>NUCLEOTIDE SEQUENCE [LARGE SCALE GENOMIC DNA]</scope>
</reference>
<organism evidence="3 4">
    <name type="scientific">Candidatus Roizmanbacteria bacterium RIFCSPLOWO2_02_FULL_36_11</name>
    <dbReference type="NCBI Taxonomy" id="1802071"/>
    <lineage>
        <taxon>Bacteria</taxon>
        <taxon>Candidatus Roizmaniibacteriota</taxon>
    </lineage>
</organism>
<comment type="caution">
    <text evidence="3">The sequence shown here is derived from an EMBL/GenBank/DDBJ whole genome shotgun (WGS) entry which is preliminary data.</text>
</comment>
<dbReference type="AlphaFoldDB" id="A0A1F7JGL5"/>
<dbReference type="InterPro" id="IPR029058">
    <property type="entry name" value="AB_hydrolase_fold"/>
</dbReference>
<dbReference type="PANTHER" id="PTHR22946:SF9">
    <property type="entry name" value="POLYKETIDE TRANSFERASE AF380"/>
    <property type="match status" value="1"/>
</dbReference>
<dbReference type="GO" id="GO:0008236">
    <property type="term" value="F:serine-type peptidase activity"/>
    <property type="evidence" value="ECO:0007669"/>
    <property type="project" value="InterPro"/>
</dbReference>
<feature type="domain" description="Peptidase S9 prolyl oligopeptidase catalytic" evidence="2">
    <location>
        <begin position="194"/>
        <end position="347"/>
    </location>
</feature>
<dbReference type="Pfam" id="PF00326">
    <property type="entry name" value="Peptidase_S9"/>
    <property type="match status" value="1"/>
</dbReference>
<dbReference type="Gene3D" id="3.40.50.1820">
    <property type="entry name" value="alpha/beta hydrolase"/>
    <property type="match status" value="1"/>
</dbReference>
<sequence>MKNFLFGFILGLIITTFFSVIFQKFNSKIISPISNNRSTTKTLPLEKYQIKNLQKISLKPQKIKIVKNLKDDLKFSSYLYYSDIDTKSLGYKKNYRVSGLINIPKQKGKYPVIVMLRGFVPIENYTSGTGSRHAGGTLAQNGFITIAPDFLGYGDSEYPPVDVFEARFLTSVTAISTIKSVANINSTLEEYDINGIIADFNNIGIWAHSNGGQIALTVLEIEKKIYPTVLWAPVTKPFPYNILYYTDEYEDEGMLLRKKLAEFEKDYDARLFSTTKYLSEISSPIQLHQGTADDAVPRQWSDEFYSLMKSQKKEIEYFVYQGEDHNIARGSFSTVINRSIMFFKKYLLDNSN</sequence>
<protein>
    <recommendedName>
        <fullName evidence="2">Peptidase S9 prolyl oligopeptidase catalytic domain-containing protein</fullName>
    </recommendedName>
</protein>
<dbReference type="InterPro" id="IPR050261">
    <property type="entry name" value="FrsA_esterase"/>
</dbReference>
<dbReference type="GO" id="GO:0006508">
    <property type="term" value="P:proteolysis"/>
    <property type="evidence" value="ECO:0007669"/>
    <property type="project" value="InterPro"/>
</dbReference>
<dbReference type="InterPro" id="IPR001375">
    <property type="entry name" value="Peptidase_S9_cat"/>
</dbReference>
<accession>A0A1F7JGL5</accession>
<evidence type="ECO:0000313" key="4">
    <source>
        <dbReference type="Proteomes" id="UP000177418"/>
    </source>
</evidence>
<dbReference type="Proteomes" id="UP000177418">
    <property type="component" value="Unassembled WGS sequence"/>
</dbReference>
<dbReference type="GO" id="GO:0052689">
    <property type="term" value="F:carboxylic ester hydrolase activity"/>
    <property type="evidence" value="ECO:0007669"/>
    <property type="project" value="UniProtKB-ARBA"/>
</dbReference>
<evidence type="ECO:0000313" key="3">
    <source>
        <dbReference type="EMBL" id="OGK54754.1"/>
    </source>
</evidence>
<dbReference type="SUPFAM" id="SSF53474">
    <property type="entry name" value="alpha/beta-Hydrolases"/>
    <property type="match status" value="1"/>
</dbReference>
<name>A0A1F7JGL5_9BACT</name>
<keyword evidence="1" id="KW-0378">Hydrolase</keyword>
<evidence type="ECO:0000259" key="2">
    <source>
        <dbReference type="Pfam" id="PF00326"/>
    </source>
</evidence>
<dbReference type="EMBL" id="MGAV01000013">
    <property type="protein sequence ID" value="OGK54754.1"/>
    <property type="molecule type" value="Genomic_DNA"/>
</dbReference>
<proteinExistence type="predicted"/>
<evidence type="ECO:0000256" key="1">
    <source>
        <dbReference type="ARBA" id="ARBA00022801"/>
    </source>
</evidence>
<dbReference type="PANTHER" id="PTHR22946">
    <property type="entry name" value="DIENELACTONE HYDROLASE DOMAIN-CONTAINING PROTEIN-RELATED"/>
    <property type="match status" value="1"/>
</dbReference>
<gene>
    <name evidence="3" type="ORF">A3H78_05695</name>
</gene>